<dbReference type="Proteomes" id="UP000551848">
    <property type="component" value="Unassembled WGS sequence"/>
</dbReference>
<gene>
    <name evidence="1" type="ORF">H2072_03635</name>
</gene>
<dbReference type="EMBL" id="JACETL010000043">
    <property type="protein sequence ID" value="MBA4692818.1"/>
    <property type="molecule type" value="Genomic_DNA"/>
</dbReference>
<name>A0A838XTX2_9GAMM</name>
<sequence>MESYTKTMEILHKKLLQVRTKDQEDRIVNLMLAEARRYRKTEDLKLLDLKDSNSTA</sequence>
<dbReference type="AlphaFoldDB" id="A0A838XTX2"/>
<accession>A0A838XTX2</accession>
<evidence type="ECO:0000313" key="1">
    <source>
        <dbReference type="EMBL" id="MBA4692818.1"/>
    </source>
</evidence>
<organism evidence="1 2">
    <name type="scientific">SAR86 cluster bacterium</name>
    <dbReference type="NCBI Taxonomy" id="2030880"/>
    <lineage>
        <taxon>Bacteria</taxon>
        <taxon>Pseudomonadati</taxon>
        <taxon>Pseudomonadota</taxon>
        <taxon>Gammaproteobacteria</taxon>
        <taxon>SAR86 cluster</taxon>
    </lineage>
</organism>
<evidence type="ECO:0000313" key="2">
    <source>
        <dbReference type="Proteomes" id="UP000551848"/>
    </source>
</evidence>
<proteinExistence type="predicted"/>
<comment type="caution">
    <text evidence="1">The sequence shown here is derived from an EMBL/GenBank/DDBJ whole genome shotgun (WGS) entry which is preliminary data.</text>
</comment>
<reference evidence="1 2" key="1">
    <citation type="submission" date="2020-06" db="EMBL/GenBank/DDBJ databases">
        <title>Dysbiosis in marine aquaculture revealed through microbiome analysis: reverse ecology for environmental sustainability.</title>
        <authorList>
            <person name="Haro-Moreno J.M."/>
            <person name="Coutinho F.H."/>
            <person name="Zaragoza-Solas A."/>
            <person name="Picazo A."/>
            <person name="Almagro-Moreno S."/>
            <person name="Lopez-Perez M."/>
        </authorList>
    </citation>
    <scope>NUCLEOTIDE SEQUENCE [LARGE SCALE GENOMIC DNA]</scope>
    <source>
        <strain evidence="1">MCMED-G41</strain>
    </source>
</reference>
<protein>
    <submittedName>
        <fullName evidence="1">Uncharacterized protein</fullName>
    </submittedName>
</protein>